<dbReference type="eggNOG" id="ENOG502SKRZ">
    <property type="taxonomic scope" value="Eukaryota"/>
</dbReference>
<sequence>MGSRSRGAFHGLVGGSDAAASAADVTKRLSDIKPVLTSLRKSTGTPSFTLGVLHHGHVVFQHAEGRPSAQQQKEVNIGTQYIIGSLTKAFVSAACGILVEEGKLDWDKPLSTFYPFRQKHNPEMGEKACLADALTHSTGMSQIDISWYGADGKAILGPENLNHVVTHIPVFDDFRTKFHYSNWMYSIAGRVISLLSGQSAYNGWSTFIKNRIFAPLGMQRSTASRADLPDSNFAEAHTVLDNGEAALLPIPDFNDRTITGPSAAIWSNVPDMLKWAHAILTRRNFEHGVEADDPSNPLRQIKRILDHGFRVKEDSVTDVTYGFGWSRLTMPSTQMGWLSQNRAKENMVIGADSQPRLVFYHSGQITGYLASLYLFPESTSAVVVLTNAQGMGDASDLVAQAAIQALFDLQPAIDFDKFARQTVESHATAYSHMMQDYEHNREKDTPVPFPSDIVGLYHNADIRMDIAVRQIGGNQDNFLQIEFNGYASQRHTLRHYHFDTYGFPPASREERELRCLVDYDGYEMWLLQFKRDSANMVDSLLWLMEPGLPPLRFERRAR</sequence>
<dbReference type="HOGENOM" id="CLU_020027_14_2_1"/>
<reference evidence="4" key="1">
    <citation type="journal article" date="2012" name="PLoS Genet.">
        <title>The genomes of the fungal plant pathogens Cladosporium fulvum and Dothistroma septosporum reveal adaptation to different hosts and lifestyles but also signatures of common ancestry.</title>
        <authorList>
            <person name="de Wit P.J.G.M."/>
            <person name="van der Burgt A."/>
            <person name="Oekmen B."/>
            <person name="Stergiopoulos I."/>
            <person name="Abd-Elsalam K.A."/>
            <person name="Aerts A.L."/>
            <person name="Bahkali A.H."/>
            <person name="Beenen H.G."/>
            <person name="Chettri P."/>
            <person name="Cox M.P."/>
            <person name="Datema E."/>
            <person name="de Vries R.P."/>
            <person name="Dhillon B."/>
            <person name="Ganley A.R."/>
            <person name="Griffiths S.A."/>
            <person name="Guo Y."/>
            <person name="Hamelin R.C."/>
            <person name="Henrissat B."/>
            <person name="Kabir M.S."/>
            <person name="Jashni M.K."/>
            <person name="Kema G."/>
            <person name="Klaubauf S."/>
            <person name="Lapidus A."/>
            <person name="Levasseur A."/>
            <person name="Lindquist E."/>
            <person name="Mehrabi R."/>
            <person name="Ohm R.A."/>
            <person name="Owen T.J."/>
            <person name="Salamov A."/>
            <person name="Schwelm A."/>
            <person name="Schijlen E."/>
            <person name="Sun H."/>
            <person name="van den Burg H.A."/>
            <person name="van Ham R.C.H.J."/>
            <person name="Zhang S."/>
            <person name="Goodwin S.B."/>
            <person name="Grigoriev I.V."/>
            <person name="Collemare J."/>
            <person name="Bradshaw R.E."/>
        </authorList>
    </citation>
    <scope>NUCLEOTIDE SEQUENCE [LARGE SCALE GENOMIC DNA]</scope>
    <source>
        <strain evidence="4">NZE10 / CBS 128990</strain>
    </source>
</reference>
<dbReference type="Pfam" id="PF00144">
    <property type="entry name" value="Beta-lactamase"/>
    <property type="match status" value="1"/>
</dbReference>
<dbReference type="AlphaFoldDB" id="N1PFX1"/>
<dbReference type="EMBL" id="KB446543">
    <property type="protein sequence ID" value="EME41014.1"/>
    <property type="molecule type" value="Genomic_DNA"/>
</dbReference>
<accession>N1PFX1</accession>
<dbReference type="PANTHER" id="PTHR46825:SF14">
    <property type="entry name" value="BETA-LACTAMASE-RELATED DOMAIN-CONTAINING PROTEIN"/>
    <property type="match status" value="1"/>
</dbReference>
<organism evidence="3 4">
    <name type="scientific">Dothistroma septosporum (strain NZE10 / CBS 128990)</name>
    <name type="common">Red band needle blight fungus</name>
    <name type="synonym">Mycosphaerella pini</name>
    <dbReference type="NCBI Taxonomy" id="675120"/>
    <lineage>
        <taxon>Eukaryota</taxon>
        <taxon>Fungi</taxon>
        <taxon>Dikarya</taxon>
        <taxon>Ascomycota</taxon>
        <taxon>Pezizomycotina</taxon>
        <taxon>Dothideomycetes</taxon>
        <taxon>Dothideomycetidae</taxon>
        <taxon>Mycosphaerellales</taxon>
        <taxon>Mycosphaerellaceae</taxon>
        <taxon>Dothistroma</taxon>
    </lineage>
</organism>
<protein>
    <recommendedName>
        <fullName evidence="2">Beta-lactamase-related domain-containing protein</fullName>
    </recommendedName>
</protein>
<reference evidence="3 4" key="2">
    <citation type="journal article" date="2012" name="PLoS Pathog.">
        <title>Diverse lifestyles and strategies of plant pathogenesis encoded in the genomes of eighteen Dothideomycetes fungi.</title>
        <authorList>
            <person name="Ohm R.A."/>
            <person name="Feau N."/>
            <person name="Henrissat B."/>
            <person name="Schoch C.L."/>
            <person name="Horwitz B.A."/>
            <person name="Barry K.W."/>
            <person name="Condon B.J."/>
            <person name="Copeland A.C."/>
            <person name="Dhillon B."/>
            <person name="Glaser F."/>
            <person name="Hesse C.N."/>
            <person name="Kosti I."/>
            <person name="LaButti K."/>
            <person name="Lindquist E.A."/>
            <person name="Lucas S."/>
            <person name="Salamov A.A."/>
            <person name="Bradshaw R.E."/>
            <person name="Ciuffetti L."/>
            <person name="Hamelin R.C."/>
            <person name="Kema G.H.J."/>
            <person name="Lawrence C."/>
            <person name="Scott J.A."/>
            <person name="Spatafora J.W."/>
            <person name="Turgeon B.G."/>
            <person name="de Wit P.J.G.M."/>
            <person name="Zhong S."/>
            <person name="Goodwin S.B."/>
            <person name="Grigoriev I.V."/>
        </authorList>
    </citation>
    <scope>NUCLEOTIDE SEQUENCE [LARGE SCALE GENOMIC DNA]</scope>
    <source>
        <strain evidence="4">NZE10 / CBS 128990</strain>
    </source>
</reference>
<dbReference type="Gene3D" id="3.40.710.10">
    <property type="entry name" value="DD-peptidase/beta-lactamase superfamily"/>
    <property type="match status" value="1"/>
</dbReference>
<comment type="similarity">
    <text evidence="1">Belongs to the peptidase S12 family.</text>
</comment>
<dbReference type="InterPro" id="IPR001466">
    <property type="entry name" value="Beta-lactam-related"/>
</dbReference>
<dbReference type="SUPFAM" id="SSF56601">
    <property type="entry name" value="beta-lactamase/transpeptidase-like"/>
    <property type="match status" value="1"/>
</dbReference>
<evidence type="ECO:0000259" key="2">
    <source>
        <dbReference type="Pfam" id="PF00144"/>
    </source>
</evidence>
<dbReference type="InterPro" id="IPR012338">
    <property type="entry name" value="Beta-lactam/transpept-like"/>
</dbReference>
<evidence type="ECO:0000313" key="4">
    <source>
        <dbReference type="Proteomes" id="UP000016933"/>
    </source>
</evidence>
<dbReference type="OrthoDB" id="5946976at2759"/>
<gene>
    <name evidence="3" type="ORF">DOTSEDRAFT_74530</name>
</gene>
<evidence type="ECO:0000313" key="3">
    <source>
        <dbReference type="EMBL" id="EME41014.1"/>
    </source>
</evidence>
<dbReference type="OMA" id="VFEWSMS"/>
<evidence type="ECO:0000256" key="1">
    <source>
        <dbReference type="ARBA" id="ARBA00038215"/>
    </source>
</evidence>
<name>N1PFX1_DOTSN</name>
<dbReference type="STRING" id="675120.N1PFX1"/>
<proteinExistence type="inferred from homology"/>
<dbReference type="PANTHER" id="PTHR46825">
    <property type="entry name" value="D-ALANYL-D-ALANINE-CARBOXYPEPTIDASE/ENDOPEPTIDASE AMPH"/>
    <property type="match status" value="1"/>
</dbReference>
<dbReference type="Proteomes" id="UP000016933">
    <property type="component" value="Unassembled WGS sequence"/>
</dbReference>
<dbReference type="InterPro" id="IPR050491">
    <property type="entry name" value="AmpC-like"/>
</dbReference>
<feature type="domain" description="Beta-lactamase-related" evidence="2">
    <location>
        <begin position="37"/>
        <end position="397"/>
    </location>
</feature>
<keyword evidence="4" id="KW-1185">Reference proteome</keyword>